<accession>U2YUP7</accession>
<sequence>MCTPMTRSTVGRMATNRGRARDDERDLVTHGPHIADRRGV</sequence>
<evidence type="ECO:0000256" key="1">
    <source>
        <dbReference type="SAM" id="MobiDB-lite"/>
    </source>
</evidence>
<dbReference type="EMBL" id="BATA01000033">
    <property type="protein sequence ID" value="GAD52745.1"/>
    <property type="molecule type" value="Genomic_DNA"/>
</dbReference>
<evidence type="ECO:0000313" key="2">
    <source>
        <dbReference type="EMBL" id="GAD52745.1"/>
    </source>
</evidence>
<dbReference type="Proteomes" id="UP000016986">
    <property type="component" value="Unassembled WGS sequence"/>
</dbReference>
<feature type="region of interest" description="Disordered" evidence="1">
    <location>
        <begin position="1"/>
        <end position="40"/>
    </location>
</feature>
<protein>
    <submittedName>
        <fullName evidence="2">Uncharacterized protein</fullName>
    </submittedName>
</protein>
<evidence type="ECO:0000313" key="3">
    <source>
        <dbReference type="Proteomes" id="UP000016986"/>
    </source>
</evidence>
<organism evidence="2 3">
    <name type="scientific">Halarchaeum acidiphilum MH1-52-1</name>
    <dbReference type="NCBI Taxonomy" id="1261545"/>
    <lineage>
        <taxon>Archaea</taxon>
        <taxon>Methanobacteriati</taxon>
        <taxon>Methanobacteriota</taxon>
        <taxon>Stenosarchaea group</taxon>
        <taxon>Halobacteria</taxon>
        <taxon>Halobacteriales</taxon>
        <taxon>Halobacteriaceae</taxon>
    </lineage>
</organism>
<dbReference type="AlphaFoldDB" id="U2YUP7"/>
<feature type="compositionally biased region" description="Basic and acidic residues" evidence="1">
    <location>
        <begin position="19"/>
        <end position="40"/>
    </location>
</feature>
<comment type="caution">
    <text evidence="2">The sequence shown here is derived from an EMBL/GenBank/DDBJ whole genome shotgun (WGS) entry which is preliminary data.</text>
</comment>
<proteinExistence type="predicted"/>
<reference evidence="2 3" key="1">
    <citation type="submission" date="2013-09" db="EMBL/GenBank/DDBJ databases">
        <title>Whole genome sequencing of Halarchaeum acidiphilum strain MH1-52-1.</title>
        <authorList>
            <person name="Shimane Y."/>
            <person name="Minegishi H."/>
            <person name="Nishi S."/>
            <person name="Echigo A."/>
            <person name="Shuto A."/>
            <person name="Konishi M."/>
            <person name="Ito T."/>
            <person name="Ohkuma M."/>
            <person name="Ohta Y."/>
            <person name="Nagano Y."/>
            <person name="Tsubouchi T."/>
            <person name="Mori K."/>
            <person name="Usui K."/>
            <person name="Kamekura M."/>
            <person name="Usami R."/>
            <person name="Takaki Y."/>
            <person name="Hatada Y."/>
        </authorList>
    </citation>
    <scope>NUCLEOTIDE SEQUENCE [LARGE SCALE GENOMIC DNA]</scope>
    <source>
        <strain evidence="2 3">JCM 16109</strain>
    </source>
</reference>
<keyword evidence="3" id="KW-1185">Reference proteome</keyword>
<gene>
    <name evidence="2" type="ORF">MBEHAL_1505</name>
</gene>
<name>U2YUP7_9EURY</name>